<accession>A0A2T1FN80</accession>
<name>A0A2T1FN80_9CYAN</name>
<protein>
    <submittedName>
        <fullName evidence="1">Uncharacterized protein</fullName>
    </submittedName>
</protein>
<keyword evidence="2" id="KW-1185">Reference proteome</keyword>
<sequence length="163" mass="18212">MPKNTGHNCAQCSKITATQAREKNCWDDDRCPDRRSYHRNKAATAIRRKEQRQNAAINQEVGSATEPTEPIVPNVYAAELCLWVNRSNNTIHAIGARLYCGSVLTDRIQAIHCLGLTEAQLKQTGRNILSALSAQHDGIALAKFRVIKEFDSTLCPLTDCRDY</sequence>
<proteinExistence type="predicted"/>
<evidence type="ECO:0000313" key="1">
    <source>
        <dbReference type="EMBL" id="PSB46470.1"/>
    </source>
</evidence>
<comment type="caution">
    <text evidence="1">The sequence shown here is derived from an EMBL/GenBank/DDBJ whole genome shotgun (WGS) entry which is preliminary data.</text>
</comment>
<reference evidence="1 2" key="1">
    <citation type="submission" date="2018-03" db="EMBL/GenBank/DDBJ databases">
        <title>The ancient ancestry and fast evolution of plastids.</title>
        <authorList>
            <person name="Moore K.R."/>
            <person name="Magnabosco C."/>
            <person name="Momper L."/>
            <person name="Gold D.A."/>
            <person name="Bosak T."/>
            <person name="Fournier G.P."/>
        </authorList>
    </citation>
    <scope>NUCLEOTIDE SEQUENCE [LARGE SCALE GENOMIC DNA]</scope>
    <source>
        <strain evidence="1 2">CCALA 037</strain>
    </source>
</reference>
<dbReference type="AlphaFoldDB" id="A0A2T1FN80"/>
<dbReference type="OrthoDB" id="528961at2"/>
<dbReference type="Proteomes" id="UP000238937">
    <property type="component" value="Unassembled WGS sequence"/>
</dbReference>
<dbReference type="RefSeq" id="WP_106311217.1">
    <property type="nucleotide sequence ID" value="NZ_PVWO01000479.1"/>
</dbReference>
<gene>
    <name evidence="1" type="ORF">C7B77_24785</name>
</gene>
<dbReference type="EMBL" id="PVWO01000479">
    <property type="protein sequence ID" value="PSB46470.1"/>
    <property type="molecule type" value="Genomic_DNA"/>
</dbReference>
<evidence type="ECO:0000313" key="2">
    <source>
        <dbReference type="Proteomes" id="UP000238937"/>
    </source>
</evidence>
<organism evidence="1 2">
    <name type="scientific">Chamaesiphon polymorphus CCALA 037</name>
    <dbReference type="NCBI Taxonomy" id="2107692"/>
    <lineage>
        <taxon>Bacteria</taxon>
        <taxon>Bacillati</taxon>
        <taxon>Cyanobacteriota</taxon>
        <taxon>Cyanophyceae</taxon>
        <taxon>Gomontiellales</taxon>
        <taxon>Chamaesiphonaceae</taxon>
        <taxon>Chamaesiphon</taxon>
    </lineage>
</organism>